<gene>
    <name evidence="2" type="ORF">A6M13_06220</name>
</gene>
<keyword evidence="1" id="KW-1133">Transmembrane helix</keyword>
<evidence type="ECO:0000256" key="1">
    <source>
        <dbReference type="SAM" id="Phobius"/>
    </source>
</evidence>
<accession>A0A1C0Y775</accession>
<sequence length="148" mass="17518">MHRYESRMQSALFIPIIVMLSTLMRDQHIHPLFYSIPIILSLACCIRFYCTIHDETIHYSAKLFTFTLFQAHLTPPMIHAVEFHRSNWTDRKAIIRRHEGIRIALTNFAPDTITTILEQFCLTHDIPIKKHRDYIILEKRAARKSKNT</sequence>
<dbReference type="RefSeq" id="WP_066547873.1">
    <property type="nucleotide sequence ID" value="NZ_MASJ01000039.1"/>
</dbReference>
<keyword evidence="3" id="KW-1185">Reference proteome</keyword>
<dbReference type="EMBL" id="MASJ01000039">
    <property type="protein sequence ID" value="OCS82993.1"/>
    <property type="molecule type" value="Genomic_DNA"/>
</dbReference>
<comment type="caution">
    <text evidence="2">The sequence shown here is derived from an EMBL/GenBank/DDBJ whole genome shotgun (WGS) entry which is preliminary data.</text>
</comment>
<proteinExistence type="predicted"/>
<dbReference type="AlphaFoldDB" id="A0A1C0Y775"/>
<dbReference type="Proteomes" id="UP000093199">
    <property type="component" value="Unassembled WGS sequence"/>
</dbReference>
<feature type="transmembrane region" description="Helical" evidence="1">
    <location>
        <begin position="31"/>
        <end position="49"/>
    </location>
</feature>
<organism evidence="2 3">
    <name type="scientific">Caryophanon tenue</name>
    <dbReference type="NCBI Taxonomy" id="33978"/>
    <lineage>
        <taxon>Bacteria</taxon>
        <taxon>Bacillati</taxon>
        <taxon>Bacillota</taxon>
        <taxon>Bacilli</taxon>
        <taxon>Bacillales</taxon>
        <taxon>Caryophanaceae</taxon>
        <taxon>Caryophanon</taxon>
    </lineage>
</organism>
<keyword evidence="1" id="KW-0472">Membrane</keyword>
<evidence type="ECO:0000313" key="2">
    <source>
        <dbReference type="EMBL" id="OCS82993.1"/>
    </source>
</evidence>
<reference evidence="2 3" key="1">
    <citation type="submission" date="2016-07" db="EMBL/GenBank/DDBJ databases">
        <title>Caryophanon tenue genome sequencing.</title>
        <authorList>
            <person name="Verma A."/>
            <person name="Pal Y."/>
            <person name="Krishnamurthi S."/>
        </authorList>
    </citation>
    <scope>NUCLEOTIDE SEQUENCE [LARGE SCALE GENOMIC DNA]</scope>
    <source>
        <strain evidence="2 3">DSM 14152</strain>
    </source>
</reference>
<name>A0A1C0Y775_9BACL</name>
<protein>
    <submittedName>
        <fullName evidence="2">Uncharacterized protein</fullName>
    </submittedName>
</protein>
<evidence type="ECO:0000313" key="3">
    <source>
        <dbReference type="Proteomes" id="UP000093199"/>
    </source>
</evidence>
<dbReference type="OrthoDB" id="2427324at2"/>
<keyword evidence="1" id="KW-0812">Transmembrane</keyword>